<dbReference type="InterPro" id="IPR025287">
    <property type="entry name" value="WAK_GUB"/>
</dbReference>
<dbReference type="PROSITE" id="PS00107">
    <property type="entry name" value="PROTEIN_KINASE_ATP"/>
    <property type="match status" value="1"/>
</dbReference>
<evidence type="ECO:0000313" key="23">
    <source>
        <dbReference type="EMBL" id="KAK4423543.1"/>
    </source>
</evidence>
<dbReference type="SUPFAM" id="SSF56112">
    <property type="entry name" value="Protein kinase-like (PK-like)"/>
    <property type="match status" value="1"/>
</dbReference>
<evidence type="ECO:0000256" key="14">
    <source>
        <dbReference type="ARBA" id="ARBA00023170"/>
    </source>
</evidence>
<dbReference type="GO" id="GO:0005524">
    <property type="term" value="F:ATP binding"/>
    <property type="evidence" value="ECO:0007669"/>
    <property type="project" value="UniProtKB-UniRule"/>
</dbReference>
<proteinExistence type="predicted"/>
<keyword evidence="15" id="KW-0325">Glycoprotein</keyword>
<feature type="transmembrane region" description="Helical" evidence="20">
    <location>
        <begin position="229"/>
        <end position="250"/>
    </location>
</feature>
<name>A0AAE2CIL3_9LAMI</name>
<evidence type="ECO:0000256" key="13">
    <source>
        <dbReference type="ARBA" id="ARBA00023157"/>
    </source>
</evidence>
<evidence type="ECO:0000256" key="11">
    <source>
        <dbReference type="ARBA" id="ARBA00022989"/>
    </source>
</evidence>
<dbReference type="AlphaFoldDB" id="A0AAE2CIL3"/>
<organism evidence="23 24">
    <name type="scientific">Sesamum alatum</name>
    <dbReference type="NCBI Taxonomy" id="300844"/>
    <lineage>
        <taxon>Eukaryota</taxon>
        <taxon>Viridiplantae</taxon>
        <taxon>Streptophyta</taxon>
        <taxon>Embryophyta</taxon>
        <taxon>Tracheophyta</taxon>
        <taxon>Spermatophyta</taxon>
        <taxon>Magnoliopsida</taxon>
        <taxon>eudicotyledons</taxon>
        <taxon>Gunneridae</taxon>
        <taxon>Pentapetalae</taxon>
        <taxon>asterids</taxon>
        <taxon>lamiids</taxon>
        <taxon>Lamiales</taxon>
        <taxon>Pedaliaceae</taxon>
        <taxon>Sesamum</taxon>
    </lineage>
</organism>
<keyword evidence="6 20" id="KW-0812">Transmembrane</keyword>
<dbReference type="Proteomes" id="UP001293254">
    <property type="component" value="Unassembled WGS sequence"/>
</dbReference>
<dbReference type="Gene3D" id="1.10.510.10">
    <property type="entry name" value="Transferase(Phosphotransferase) domain 1"/>
    <property type="match status" value="1"/>
</dbReference>
<dbReference type="GO" id="GO:0030247">
    <property type="term" value="F:polysaccharide binding"/>
    <property type="evidence" value="ECO:0007669"/>
    <property type="project" value="InterPro"/>
</dbReference>
<evidence type="ECO:0000256" key="6">
    <source>
        <dbReference type="ARBA" id="ARBA00022692"/>
    </source>
</evidence>
<keyword evidence="7 21" id="KW-0732">Signal</keyword>
<dbReference type="Pfam" id="PF14380">
    <property type="entry name" value="WAK_assoc"/>
    <property type="match status" value="1"/>
</dbReference>
<dbReference type="GO" id="GO:0016020">
    <property type="term" value="C:membrane"/>
    <property type="evidence" value="ECO:0007669"/>
    <property type="project" value="UniProtKB-SubCell"/>
</dbReference>
<keyword evidence="13" id="KW-1015">Disulfide bond</keyword>
<accession>A0AAE2CIL3</accession>
<dbReference type="InterPro" id="IPR000719">
    <property type="entry name" value="Prot_kinase_dom"/>
</dbReference>
<dbReference type="InterPro" id="IPR017441">
    <property type="entry name" value="Protein_kinase_ATP_BS"/>
</dbReference>
<feature type="domain" description="Protein kinase" evidence="22">
    <location>
        <begin position="289"/>
        <end position="513"/>
    </location>
</feature>
<keyword evidence="5" id="KW-0808">Transferase</keyword>
<dbReference type="Gene3D" id="3.30.200.20">
    <property type="entry name" value="Phosphorylase Kinase, domain 1"/>
    <property type="match status" value="1"/>
</dbReference>
<dbReference type="PROSITE" id="PS50011">
    <property type="entry name" value="PROTEIN_KINASE_DOM"/>
    <property type="match status" value="1"/>
</dbReference>
<dbReference type="InterPro" id="IPR001245">
    <property type="entry name" value="Ser-Thr/Tyr_kinase_cat_dom"/>
</dbReference>
<reference evidence="23" key="1">
    <citation type="submission" date="2020-06" db="EMBL/GenBank/DDBJ databases">
        <authorList>
            <person name="Li T."/>
            <person name="Hu X."/>
            <person name="Zhang T."/>
            <person name="Song X."/>
            <person name="Zhang H."/>
            <person name="Dai N."/>
            <person name="Sheng W."/>
            <person name="Hou X."/>
            <person name="Wei L."/>
        </authorList>
    </citation>
    <scope>NUCLEOTIDE SEQUENCE</scope>
    <source>
        <strain evidence="23">3651</strain>
        <tissue evidence="23">Leaf</tissue>
    </source>
</reference>
<evidence type="ECO:0000256" key="18">
    <source>
        <dbReference type="PROSITE-ProRule" id="PRU10141"/>
    </source>
</evidence>
<evidence type="ECO:0000256" key="1">
    <source>
        <dbReference type="ARBA" id="ARBA00004479"/>
    </source>
</evidence>
<evidence type="ECO:0000256" key="2">
    <source>
        <dbReference type="ARBA" id="ARBA00012513"/>
    </source>
</evidence>
<keyword evidence="11 20" id="KW-1133">Transmembrane helix</keyword>
<dbReference type="EC" id="2.7.11.1" evidence="2"/>
<evidence type="ECO:0000256" key="19">
    <source>
        <dbReference type="SAM" id="MobiDB-lite"/>
    </source>
</evidence>
<keyword evidence="8 18" id="KW-0547">Nucleotide-binding</keyword>
<sequence length="513" mass="57046">MKENNLQRLLLCLDLCVFFVIFLSRTSSGADYPYEACAPKNCGNGPNISFPFYIPGLQESFCGYPGFALNCSQQGFPVLQLPENEYVVQDIFYRTRSLRIYDAAVLSPKGTGCLPRMIRNTTLPTASFGFSDNVTQLHLFSNCSDSLSENLGTHRVIASKSCERIVVAPVDGNIGRGSVDEVLRRGFVLNWTANDCSPCELSGGRCGFNATLYHFRCFFPDRPHSRSCLPGFAAALVVITTCLLILLILIKRKRMMNALNYKKMDAFLKNHGCLALRRYNYSELKKMTNSFSHHLGRGGYGIVYKGKSEDGRLLAVKILNESKNDGEEFMNEVASISTTSHVNIVTLLGFCFEGSKRALVYEFMPNGSLDRFICNTSLSDADRLANFGDVSHKSDVYSYGMMVLDIVGERNNDNPRTDHSSETYFPHWIYKHLDLNNDDGVVGGEECHLAKRKLAIVGLWCIQTNPKDRPSMSGVVEMLEGRVESLQVPPKPYLSSPSRLAAADDASISDSSM</sequence>
<reference evidence="23" key="2">
    <citation type="journal article" date="2024" name="Plant">
        <title>Genomic evolution and insights into agronomic trait innovations of Sesamum species.</title>
        <authorList>
            <person name="Miao H."/>
            <person name="Wang L."/>
            <person name="Qu L."/>
            <person name="Liu H."/>
            <person name="Sun Y."/>
            <person name="Le M."/>
            <person name="Wang Q."/>
            <person name="Wei S."/>
            <person name="Zheng Y."/>
            <person name="Lin W."/>
            <person name="Duan Y."/>
            <person name="Cao H."/>
            <person name="Xiong S."/>
            <person name="Wang X."/>
            <person name="Wei L."/>
            <person name="Li C."/>
            <person name="Ma Q."/>
            <person name="Ju M."/>
            <person name="Zhao R."/>
            <person name="Li G."/>
            <person name="Mu C."/>
            <person name="Tian Q."/>
            <person name="Mei H."/>
            <person name="Zhang T."/>
            <person name="Gao T."/>
            <person name="Zhang H."/>
        </authorList>
    </citation>
    <scope>NUCLEOTIDE SEQUENCE</scope>
    <source>
        <strain evidence="23">3651</strain>
    </source>
</reference>
<keyword evidence="9 23" id="KW-0418">Kinase</keyword>
<dbReference type="GO" id="GO:0004674">
    <property type="term" value="F:protein serine/threonine kinase activity"/>
    <property type="evidence" value="ECO:0007669"/>
    <property type="project" value="UniProtKB-KW"/>
</dbReference>
<comment type="caution">
    <text evidence="23">The sequence shown here is derived from an EMBL/GenBank/DDBJ whole genome shotgun (WGS) entry which is preliminary data.</text>
</comment>
<evidence type="ECO:0000256" key="8">
    <source>
        <dbReference type="ARBA" id="ARBA00022741"/>
    </source>
</evidence>
<evidence type="ECO:0000256" key="12">
    <source>
        <dbReference type="ARBA" id="ARBA00023136"/>
    </source>
</evidence>
<comment type="subcellular location">
    <subcellularLocation>
        <location evidence="1">Membrane</location>
        <topology evidence="1">Single-pass type I membrane protein</topology>
    </subcellularLocation>
</comment>
<keyword evidence="24" id="KW-1185">Reference proteome</keyword>
<evidence type="ECO:0000256" key="3">
    <source>
        <dbReference type="ARBA" id="ARBA00022527"/>
    </source>
</evidence>
<evidence type="ECO:0000256" key="21">
    <source>
        <dbReference type="SAM" id="SignalP"/>
    </source>
</evidence>
<dbReference type="InterPro" id="IPR032872">
    <property type="entry name" value="WAK_assoc_C"/>
</dbReference>
<keyword evidence="4" id="KW-0245">EGF-like domain</keyword>
<evidence type="ECO:0000256" key="20">
    <source>
        <dbReference type="SAM" id="Phobius"/>
    </source>
</evidence>
<dbReference type="Pfam" id="PF13947">
    <property type="entry name" value="GUB_WAK_bind"/>
    <property type="match status" value="1"/>
</dbReference>
<feature type="binding site" evidence="18">
    <location>
        <position position="317"/>
    </location>
    <ligand>
        <name>ATP</name>
        <dbReference type="ChEBI" id="CHEBI:30616"/>
    </ligand>
</feature>
<dbReference type="InterPro" id="IPR045874">
    <property type="entry name" value="LRK10/LRL21-25-like"/>
</dbReference>
<evidence type="ECO:0000259" key="22">
    <source>
        <dbReference type="PROSITE" id="PS50011"/>
    </source>
</evidence>
<comment type="catalytic activity">
    <reaction evidence="17">
        <text>L-seryl-[protein] + ATP = O-phospho-L-seryl-[protein] + ADP + H(+)</text>
        <dbReference type="Rhea" id="RHEA:17989"/>
        <dbReference type="Rhea" id="RHEA-COMP:9863"/>
        <dbReference type="Rhea" id="RHEA-COMP:11604"/>
        <dbReference type="ChEBI" id="CHEBI:15378"/>
        <dbReference type="ChEBI" id="CHEBI:29999"/>
        <dbReference type="ChEBI" id="CHEBI:30616"/>
        <dbReference type="ChEBI" id="CHEBI:83421"/>
        <dbReference type="ChEBI" id="CHEBI:456216"/>
        <dbReference type="EC" id="2.7.11.1"/>
    </reaction>
</comment>
<gene>
    <name evidence="23" type="ORF">Salat_1937100</name>
</gene>
<keyword evidence="14 23" id="KW-0675">Receptor</keyword>
<feature type="signal peptide" evidence="21">
    <location>
        <begin position="1"/>
        <end position="29"/>
    </location>
</feature>
<protein>
    <recommendedName>
        <fullName evidence="2">non-specific serine/threonine protein kinase</fullName>
        <ecNumber evidence="2">2.7.11.1</ecNumber>
    </recommendedName>
</protein>
<dbReference type="EMBL" id="JACGWO010000007">
    <property type="protein sequence ID" value="KAK4423543.1"/>
    <property type="molecule type" value="Genomic_DNA"/>
</dbReference>
<keyword evidence="10 18" id="KW-0067">ATP-binding</keyword>
<evidence type="ECO:0000256" key="4">
    <source>
        <dbReference type="ARBA" id="ARBA00022536"/>
    </source>
</evidence>
<keyword evidence="12 20" id="KW-0472">Membrane</keyword>
<evidence type="ECO:0000256" key="7">
    <source>
        <dbReference type="ARBA" id="ARBA00022729"/>
    </source>
</evidence>
<evidence type="ECO:0000256" key="15">
    <source>
        <dbReference type="ARBA" id="ARBA00023180"/>
    </source>
</evidence>
<keyword evidence="3" id="KW-0723">Serine/threonine-protein kinase</keyword>
<feature type="region of interest" description="Disordered" evidence="19">
    <location>
        <begin position="488"/>
        <end position="513"/>
    </location>
</feature>
<comment type="catalytic activity">
    <reaction evidence="16">
        <text>L-threonyl-[protein] + ATP = O-phospho-L-threonyl-[protein] + ADP + H(+)</text>
        <dbReference type="Rhea" id="RHEA:46608"/>
        <dbReference type="Rhea" id="RHEA-COMP:11060"/>
        <dbReference type="Rhea" id="RHEA-COMP:11605"/>
        <dbReference type="ChEBI" id="CHEBI:15378"/>
        <dbReference type="ChEBI" id="CHEBI:30013"/>
        <dbReference type="ChEBI" id="CHEBI:30616"/>
        <dbReference type="ChEBI" id="CHEBI:61977"/>
        <dbReference type="ChEBI" id="CHEBI:456216"/>
        <dbReference type="EC" id="2.7.11.1"/>
    </reaction>
</comment>
<dbReference type="Pfam" id="PF07714">
    <property type="entry name" value="PK_Tyr_Ser-Thr"/>
    <property type="match status" value="1"/>
</dbReference>
<evidence type="ECO:0000256" key="17">
    <source>
        <dbReference type="ARBA" id="ARBA00048679"/>
    </source>
</evidence>
<dbReference type="InterPro" id="IPR011009">
    <property type="entry name" value="Kinase-like_dom_sf"/>
</dbReference>
<feature type="chain" id="PRO_5042100200" description="non-specific serine/threonine protein kinase" evidence="21">
    <location>
        <begin position="30"/>
        <end position="513"/>
    </location>
</feature>
<evidence type="ECO:0000256" key="16">
    <source>
        <dbReference type="ARBA" id="ARBA00047899"/>
    </source>
</evidence>
<evidence type="ECO:0000256" key="10">
    <source>
        <dbReference type="ARBA" id="ARBA00022840"/>
    </source>
</evidence>
<evidence type="ECO:0000313" key="24">
    <source>
        <dbReference type="Proteomes" id="UP001293254"/>
    </source>
</evidence>
<feature type="compositionally biased region" description="Low complexity" evidence="19">
    <location>
        <begin position="501"/>
        <end position="513"/>
    </location>
</feature>
<dbReference type="FunFam" id="3.30.200.20:FF:000059">
    <property type="entry name" value="S-receptor-like serine/threonine-protein kinase"/>
    <property type="match status" value="1"/>
</dbReference>
<dbReference type="PANTHER" id="PTHR27009">
    <property type="entry name" value="RUST RESISTANCE KINASE LR10-RELATED"/>
    <property type="match status" value="1"/>
</dbReference>
<evidence type="ECO:0000256" key="5">
    <source>
        <dbReference type="ARBA" id="ARBA00022679"/>
    </source>
</evidence>
<evidence type="ECO:0000256" key="9">
    <source>
        <dbReference type="ARBA" id="ARBA00022777"/>
    </source>
</evidence>